<dbReference type="PANTHER" id="PTHR10566">
    <property type="entry name" value="CHAPERONE-ACTIVITY OF BC1 COMPLEX CABC1 -RELATED"/>
    <property type="match status" value="1"/>
</dbReference>
<reference evidence="4 5" key="1">
    <citation type="submission" date="2017-02" db="EMBL/GenBank/DDBJ databases">
        <title>Draft Genome Sequence of Streptomyces tsukubaensis F601, a Producer of the immunosuppressant tacrolimus FK506.</title>
        <authorList>
            <person name="Zong G."/>
            <person name="Zhong C."/>
            <person name="Fu J."/>
            <person name="Qin R."/>
            <person name="Cao G."/>
        </authorList>
    </citation>
    <scope>NUCLEOTIDE SEQUENCE [LARGE SCALE GENOMIC DNA]</scope>
    <source>
        <strain evidence="4 5">F601</strain>
    </source>
</reference>
<dbReference type="InterPro" id="IPR050154">
    <property type="entry name" value="UbiB_kinase"/>
</dbReference>
<comment type="similarity">
    <text evidence="1">Belongs to the protein kinase superfamily. ADCK protein kinase family.</text>
</comment>
<dbReference type="SUPFAM" id="SSF56112">
    <property type="entry name" value="Protein kinase-like (PK-like)"/>
    <property type="match status" value="1"/>
</dbReference>
<comment type="caution">
    <text evidence="4">The sequence shown here is derived from an EMBL/GenBank/DDBJ whole genome shotgun (WGS) entry which is preliminary data.</text>
</comment>
<keyword evidence="5" id="KW-1185">Reference proteome</keyword>
<evidence type="ECO:0000256" key="1">
    <source>
        <dbReference type="ARBA" id="ARBA00009670"/>
    </source>
</evidence>
<name>A0A1V4AG71_9ACTN</name>
<dbReference type="PANTHER" id="PTHR10566:SF113">
    <property type="entry name" value="PROTEIN ACTIVITY OF BC1 COMPLEX KINASE 7, CHLOROPLASTIC"/>
    <property type="match status" value="1"/>
</dbReference>
<dbReference type="InterPro" id="IPR004147">
    <property type="entry name" value="ABC1_dom"/>
</dbReference>
<accession>A0A1V4AG71</accession>
<protein>
    <submittedName>
        <fullName evidence="4">ATP/GTP-binding protein</fullName>
    </submittedName>
</protein>
<evidence type="ECO:0000313" key="5">
    <source>
        <dbReference type="Proteomes" id="UP000190539"/>
    </source>
</evidence>
<dbReference type="InterPro" id="IPR011009">
    <property type="entry name" value="Kinase-like_dom_sf"/>
</dbReference>
<evidence type="ECO:0000313" key="4">
    <source>
        <dbReference type="EMBL" id="OON83024.1"/>
    </source>
</evidence>
<organism evidence="4 5">
    <name type="scientific">Streptomyces tsukubensis</name>
    <dbReference type="NCBI Taxonomy" id="83656"/>
    <lineage>
        <taxon>Bacteria</taxon>
        <taxon>Bacillati</taxon>
        <taxon>Actinomycetota</taxon>
        <taxon>Actinomycetes</taxon>
        <taxon>Kitasatosporales</taxon>
        <taxon>Streptomycetaceae</taxon>
        <taxon>Streptomyces</taxon>
    </lineage>
</organism>
<evidence type="ECO:0000259" key="3">
    <source>
        <dbReference type="Pfam" id="PF03109"/>
    </source>
</evidence>
<dbReference type="Pfam" id="PF03109">
    <property type="entry name" value="ABC1"/>
    <property type="match status" value="1"/>
</dbReference>
<evidence type="ECO:0000256" key="2">
    <source>
        <dbReference type="SAM" id="MobiDB-lite"/>
    </source>
</evidence>
<feature type="region of interest" description="Disordered" evidence="2">
    <location>
        <begin position="398"/>
        <end position="424"/>
    </location>
</feature>
<dbReference type="Proteomes" id="UP000190539">
    <property type="component" value="Unassembled WGS sequence"/>
</dbReference>
<proteinExistence type="inferred from homology"/>
<dbReference type="CDD" id="cd05121">
    <property type="entry name" value="ABC1_ADCK3-like"/>
    <property type="match status" value="1"/>
</dbReference>
<feature type="compositionally biased region" description="Low complexity" evidence="2">
    <location>
        <begin position="404"/>
        <end position="416"/>
    </location>
</feature>
<dbReference type="EMBL" id="MVFC01000001">
    <property type="protein sequence ID" value="OON83024.1"/>
    <property type="molecule type" value="Genomic_DNA"/>
</dbReference>
<gene>
    <name evidence="4" type="ORF">B1H18_01420</name>
</gene>
<dbReference type="AlphaFoldDB" id="A0A1V4AG71"/>
<sequence>MLSTRPDFVPPAMIEEFGCLHDQVTPVPFDVLEPVLAREFGTSWPRLFREIDTDTPLGAASLAQVHRAVLADGTPVAVKIQRPGVEEVMAQDMVVLRRTAGLIGRIAPRFTAVIDLPAMLGVLFDAMEGESDFRKEAAHMRTARGLTEEFTYLTVPHVLLDPTRRVLVQSLAPGTSVHTADPEKLTSDERTGIGRDLMTFMFRGFFLDRCFHADPHPGNIFVASGEPAHLIDWGMVGRVEANVSRSLVLALLNVAANDGTGLAKTWTEMGHPTPWADLAGFRTDMAALVPKATSASLEELNFGVTLTAVLTHATRRGIQSSPVIALLGKSFANLEGSIRHLCPELSITEVFEENLRTIMFGLAQEALSEQQAARIALELMIAAPGSLQQGREILRNLAEPPTRPTAARGAAAGRSRSSAHSHHTRAALILAAAVMGSRRGR</sequence>
<dbReference type="STRING" id="83656.B1H18_01420"/>
<feature type="domain" description="ABC1 atypical kinase-like" evidence="3">
    <location>
        <begin position="20"/>
        <end position="264"/>
    </location>
</feature>